<dbReference type="OrthoDB" id="8101208at2"/>
<organism evidence="2 3">
    <name type="scientific">Borborobacter arsenicus</name>
    <dbReference type="NCBI Taxonomy" id="1851146"/>
    <lineage>
        <taxon>Bacteria</taxon>
        <taxon>Pseudomonadati</taxon>
        <taxon>Pseudomonadota</taxon>
        <taxon>Alphaproteobacteria</taxon>
        <taxon>Hyphomicrobiales</taxon>
        <taxon>Phyllobacteriaceae</taxon>
        <taxon>Borborobacter</taxon>
    </lineage>
</organism>
<keyword evidence="3" id="KW-1185">Reference proteome</keyword>
<evidence type="ECO:0000256" key="1">
    <source>
        <dbReference type="SAM" id="MobiDB-lite"/>
    </source>
</evidence>
<reference evidence="2 3" key="1">
    <citation type="submission" date="2018-11" db="EMBL/GenBank/DDBJ databases">
        <title>Pseudaminobacter arsenicus sp. nov., an arsenic-resistant bacterium isolated from arsenic-rich aquifers.</title>
        <authorList>
            <person name="Mu Y."/>
        </authorList>
    </citation>
    <scope>NUCLEOTIDE SEQUENCE [LARGE SCALE GENOMIC DNA]</scope>
    <source>
        <strain evidence="2 3">CB3</strain>
    </source>
</reference>
<accession>A0A432V0H1</accession>
<comment type="caution">
    <text evidence="2">The sequence shown here is derived from an EMBL/GenBank/DDBJ whole genome shotgun (WGS) entry which is preliminary data.</text>
</comment>
<feature type="compositionally biased region" description="Acidic residues" evidence="1">
    <location>
        <begin position="30"/>
        <end position="42"/>
    </location>
</feature>
<name>A0A432V0H1_9HYPH</name>
<proteinExistence type="predicted"/>
<sequence length="67" mass="7407">MTTADPHRKAPAPKPGSRKKRRTEGRAEDPDTLEEQLQEGLEDTFPGSDPVSVTITGIPGRPKERRN</sequence>
<dbReference type="EMBL" id="RKST01000033">
    <property type="protein sequence ID" value="RUM95683.1"/>
    <property type="molecule type" value="Genomic_DNA"/>
</dbReference>
<evidence type="ECO:0000313" key="2">
    <source>
        <dbReference type="EMBL" id="RUM95683.1"/>
    </source>
</evidence>
<dbReference type="Proteomes" id="UP000281647">
    <property type="component" value="Unassembled WGS sequence"/>
</dbReference>
<feature type="region of interest" description="Disordered" evidence="1">
    <location>
        <begin position="1"/>
        <end position="67"/>
    </location>
</feature>
<gene>
    <name evidence="2" type="ORF">EET67_21800</name>
</gene>
<evidence type="ECO:0000313" key="3">
    <source>
        <dbReference type="Proteomes" id="UP000281647"/>
    </source>
</evidence>
<protein>
    <submittedName>
        <fullName evidence="2">Uncharacterized protein</fullName>
    </submittedName>
</protein>
<dbReference type="AlphaFoldDB" id="A0A432V0H1"/>
<dbReference type="RefSeq" id="WP_128628461.1">
    <property type="nucleotide sequence ID" value="NZ_RKST01000033.1"/>
</dbReference>